<evidence type="ECO:0000313" key="3">
    <source>
        <dbReference type="Proteomes" id="UP001235712"/>
    </source>
</evidence>
<proteinExistence type="predicted"/>
<dbReference type="EMBL" id="JAUSQZ010000001">
    <property type="protein sequence ID" value="MDP9826929.1"/>
    <property type="molecule type" value="Genomic_DNA"/>
</dbReference>
<evidence type="ECO:0000256" key="1">
    <source>
        <dbReference type="SAM" id="SignalP"/>
    </source>
</evidence>
<reference evidence="2 3" key="1">
    <citation type="submission" date="2023-07" db="EMBL/GenBank/DDBJ databases">
        <title>Sequencing the genomes of 1000 actinobacteria strains.</title>
        <authorList>
            <person name="Klenk H.-P."/>
        </authorList>
    </citation>
    <scope>NUCLEOTIDE SEQUENCE [LARGE SCALE GENOMIC DNA]</scope>
    <source>
        <strain evidence="2 3">DSM 44388</strain>
    </source>
</reference>
<keyword evidence="1" id="KW-0732">Signal</keyword>
<sequence>MKMVTVMGALAMCVALAGGAGGTAHADPIRAAGLPQTGDQMSYVQRGDSVAVYRFGERLADVEVRSAAHPGGRAKLVLRVKAHKTFAFRAGQFLWADAEGDHDASDPVRKFRVKGGDTETVSIRFAGVRNGNVVWAPRRENSVGVWQVEGSAAKGLGHLLSPSYVQKDARVSVYRSGRVVGRVKAQSAVHEKGWGTVRLDIEAVKKFSVRPAAFGWTDRAGVRHVPVGAKKITLKPGARQTVHLRYSEVGAGQLAWSPRRGLTAGAWGVG</sequence>
<gene>
    <name evidence="2" type="ORF">J2S57_002678</name>
</gene>
<feature type="signal peptide" evidence="1">
    <location>
        <begin position="1"/>
        <end position="26"/>
    </location>
</feature>
<keyword evidence="3" id="KW-1185">Reference proteome</keyword>
<accession>A0ABT9P2L4</accession>
<dbReference type="Proteomes" id="UP001235712">
    <property type="component" value="Unassembled WGS sequence"/>
</dbReference>
<comment type="caution">
    <text evidence="2">The sequence shown here is derived from an EMBL/GenBank/DDBJ whole genome shotgun (WGS) entry which is preliminary data.</text>
</comment>
<dbReference type="RefSeq" id="WP_307242291.1">
    <property type="nucleotide sequence ID" value="NZ_JAUSQZ010000001.1"/>
</dbReference>
<organism evidence="2 3">
    <name type="scientific">Kineosporia succinea</name>
    <dbReference type="NCBI Taxonomy" id="84632"/>
    <lineage>
        <taxon>Bacteria</taxon>
        <taxon>Bacillati</taxon>
        <taxon>Actinomycetota</taxon>
        <taxon>Actinomycetes</taxon>
        <taxon>Kineosporiales</taxon>
        <taxon>Kineosporiaceae</taxon>
        <taxon>Kineosporia</taxon>
    </lineage>
</organism>
<protein>
    <submittedName>
        <fullName evidence="2">Uncharacterized protein</fullName>
    </submittedName>
</protein>
<name>A0ABT9P2L4_9ACTN</name>
<feature type="chain" id="PRO_5045370366" evidence="1">
    <location>
        <begin position="27"/>
        <end position="270"/>
    </location>
</feature>
<evidence type="ECO:0000313" key="2">
    <source>
        <dbReference type="EMBL" id="MDP9826929.1"/>
    </source>
</evidence>